<dbReference type="FunFam" id="3.80.10.10:FF:001158">
    <property type="entry name" value="Leucine-rich repeat protein kinase family protein"/>
    <property type="match status" value="1"/>
</dbReference>
<dbReference type="FunFam" id="3.80.10.10:FF:000288">
    <property type="entry name" value="LRR receptor-like serine/threonine-protein kinase EFR"/>
    <property type="match status" value="1"/>
</dbReference>
<dbReference type="InterPro" id="IPR017441">
    <property type="entry name" value="Protein_kinase_ATP_BS"/>
</dbReference>
<evidence type="ECO:0000256" key="23">
    <source>
        <dbReference type="ARBA" id="ARBA00054320"/>
    </source>
</evidence>
<comment type="function">
    <text evidence="23">Receptor kinase that detects X.oryzae pv. oryzae protein Ax21 to promote innate immunity. Following X.oryzae pv. oryzae protein Ax21 detection, undergoes cleavage, releasing the processed protein kinase Xa21 chain.</text>
</comment>
<evidence type="ECO:0000256" key="12">
    <source>
        <dbReference type="ARBA" id="ARBA00022729"/>
    </source>
</evidence>
<evidence type="ECO:0000259" key="29">
    <source>
        <dbReference type="PROSITE" id="PS50011"/>
    </source>
</evidence>
<evidence type="ECO:0000256" key="3">
    <source>
        <dbReference type="ARBA" id="ARBA00004479"/>
    </source>
</evidence>
<comment type="caution">
    <text evidence="30">The sequence shown here is derived from an EMBL/GenBank/DDBJ whole genome shotgun (WGS) entry which is preliminary data.</text>
</comment>
<dbReference type="SUPFAM" id="SSF52058">
    <property type="entry name" value="L domain-like"/>
    <property type="match status" value="3"/>
</dbReference>
<dbReference type="InterPro" id="IPR008271">
    <property type="entry name" value="Ser/Thr_kinase_AS"/>
</dbReference>
<keyword evidence="7" id="KW-0723">Serine/threonine-protein kinase</keyword>
<evidence type="ECO:0000256" key="26">
    <source>
        <dbReference type="PROSITE-ProRule" id="PRU10141"/>
    </source>
</evidence>
<evidence type="ECO:0000256" key="18">
    <source>
        <dbReference type="ARBA" id="ARBA00023136"/>
    </source>
</evidence>
<comment type="similarity">
    <text evidence="4">Belongs to the protein kinase superfamily. Ser/Thr protein kinase family.</text>
</comment>
<evidence type="ECO:0000256" key="25">
    <source>
        <dbReference type="ARBA" id="ARBA00072040"/>
    </source>
</evidence>
<evidence type="ECO:0000256" key="27">
    <source>
        <dbReference type="SAM" id="Phobius"/>
    </source>
</evidence>
<evidence type="ECO:0000313" key="31">
    <source>
        <dbReference type="Proteomes" id="UP001151287"/>
    </source>
</evidence>
<dbReference type="InterPro" id="IPR013210">
    <property type="entry name" value="LRR_N_plant-typ"/>
</dbReference>
<evidence type="ECO:0000256" key="20">
    <source>
        <dbReference type="ARBA" id="ARBA00023180"/>
    </source>
</evidence>
<evidence type="ECO:0000256" key="11">
    <source>
        <dbReference type="ARBA" id="ARBA00022692"/>
    </source>
</evidence>
<dbReference type="EC" id="2.7.11.1" evidence="5"/>
<dbReference type="FunFam" id="3.30.200.20:FF:000432">
    <property type="entry name" value="LRR receptor-like serine/threonine-protein kinase EFR"/>
    <property type="match status" value="1"/>
</dbReference>
<evidence type="ECO:0000256" key="22">
    <source>
        <dbReference type="ARBA" id="ARBA00048679"/>
    </source>
</evidence>
<dbReference type="EMBL" id="JAMQYH010000004">
    <property type="protein sequence ID" value="KAJ1691039.1"/>
    <property type="molecule type" value="Genomic_DNA"/>
</dbReference>
<evidence type="ECO:0000256" key="24">
    <source>
        <dbReference type="ARBA" id="ARBA00056628"/>
    </source>
</evidence>
<dbReference type="AlphaFoldDB" id="A0A9Q0CCH3"/>
<evidence type="ECO:0000256" key="21">
    <source>
        <dbReference type="ARBA" id="ARBA00047899"/>
    </source>
</evidence>
<dbReference type="PROSITE" id="PS00107">
    <property type="entry name" value="PROTEIN_KINASE_ATP"/>
    <property type="match status" value="1"/>
</dbReference>
<evidence type="ECO:0000256" key="14">
    <source>
        <dbReference type="ARBA" id="ARBA00022741"/>
    </source>
</evidence>
<evidence type="ECO:0000256" key="15">
    <source>
        <dbReference type="ARBA" id="ARBA00022777"/>
    </source>
</evidence>
<dbReference type="Gene3D" id="3.30.200.20">
    <property type="entry name" value="Phosphorylase Kinase, domain 1"/>
    <property type="match status" value="1"/>
</dbReference>
<dbReference type="Pfam" id="PF00560">
    <property type="entry name" value="LRR_1"/>
    <property type="match status" value="11"/>
</dbReference>
<dbReference type="SUPFAM" id="SSF56112">
    <property type="entry name" value="Protein kinase-like (PK-like)"/>
    <property type="match status" value="1"/>
</dbReference>
<comment type="subcellular location">
    <subcellularLocation>
        <location evidence="1">Cell membrane</location>
        <topology evidence="1">Single-pass membrane protein</topology>
    </subcellularLocation>
    <subcellularLocation>
        <location evidence="2">Endoplasmic reticulum membrane</location>
        <topology evidence="2">Single-pass membrane protein</topology>
    </subcellularLocation>
    <subcellularLocation>
        <location evidence="3">Membrane</location>
        <topology evidence="3">Single-pass type I membrane protein</topology>
    </subcellularLocation>
</comment>
<dbReference type="Pfam" id="PF00069">
    <property type="entry name" value="Pkinase"/>
    <property type="match status" value="1"/>
</dbReference>
<dbReference type="Proteomes" id="UP001151287">
    <property type="component" value="Unassembled WGS sequence"/>
</dbReference>
<evidence type="ECO:0000256" key="19">
    <source>
        <dbReference type="ARBA" id="ARBA00023170"/>
    </source>
</evidence>
<feature type="chain" id="PRO_5040348776" description="Receptor kinase-like protein Xa21" evidence="28">
    <location>
        <begin position="28"/>
        <end position="1124"/>
    </location>
</feature>
<dbReference type="PROSITE" id="PS00108">
    <property type="entry name" value="PROTEIN_KINASE_ST"/>
    <property type="match status" value="1"/>
</dbReference>
<feature type="domain" description="Protein kinase" evidence="29">
    <location>
        <begin position="825"/>
        <end position="1118"/>
    </location>
</feature>
<gene>
    <name evidence="30" type="ORF">LUZ63_015194</name>
</gene>
<evidence type="ECO:0000256" key="13">
    <source>
        <dbReference type="ARBA" id="ARBA00022737"/>
    </source>
</evidence>
<evidence type="ECO:0000256" key="16">
    <source>
        <dbReference type="ARBA" id="ARBA00022840"/>
    </source>
</evidence>
<keyword evidence="6" id="KW-1003">Cell membrane</keyword>
<keyword evidence="11 27" id="KW-0812">Transmembrane</keyword>
<dbReference type="GO" id="GO:0005524">
    <property type="term" value="F:ATP binding"/>
    <property type="evidence" value="ECO:0007669"/>
    <property type="project" value="UniProtKB-UniRule"/>
</dbReference>
<protein>
    <recommendedName>
        <fullName evidence="25">Receptor kinase-like protein Xa21</fullName>
        <ecNumber evidence="5">2.7.11.1</ecNumber>
    </recommendedName>
</protein>
<keyword evidence="13" id="KW-0677">Repeat</keyword>
<sequence>MPPLYSASFLSLILASVFFSFSHCISATTNFPQHDSLLQIKTKLVDPLGTLSSWSNTSHDICKWSGVICSQDNHSHVIALNLDSLGLSGSLSPFVANLTFLNRLNISNNSLSGYIPSELGLLCHLQYLDLSMNSFQGEIPSNLCSCTNLEVVYLSSNQLRGVIPPNLNQCQNLKIIALRDNAIEGGIPEGLGQIPNLTKIFFENNKLNGTIPWQLGMNSILSIVNLANNSLTGEVPSFLANSSSLFVLYVSCNKLNGEIPPALFNNPYLAYIDLANNEFSGHIPPISLNPSPVSYLALSTNNLIGPIPSSLGNLAMLETLLLANNHLEGSIPEELLELRSLETLDLSFNNLSGPIPSFVFNISSLVYLGLGNNSFSGELPPGIGYTLPNLRNFTITSNRLQGSIPSSLAKISELQTLDLGGNAFNGVVPDLGTLIDLEVLDLGWNQLEGNITTFLHSLTSCTKLVKLYLQENNLEGILPRSIGKLSRKLQWIMIGGNKISGTIPIELGNLTNLNTLYMDRSFLAGSIPPAIGNLTKLVILSLSTNNLSGPIPSSLGNLDQLNEIYLDANQLTDSIPKSLGNCIHLNKANFSCNNLKGQIPKELFSIASFTLALDLSHNSLTGPIPLEVGKLINLGVLNLSHNYFHSNIPSSLGNCLLLEHLHMEGNLLEGKITNSFANLKGLKEVDLSLNNLTGKIPDFFEFFDSLYYLNLSYNNFDGPVPIDGIFSNTTEVFIQGNDKLCANDPNLFLQVSPCLAHNSTRTSNSHLVRTILMIIAGIIVIISLVVSCLLLFWRKAHKTQLSTDHAKEKFRKVTYADLDKATDGFSPGNLVGSGRFGSVYKGKLEFEVNPVAIKVFNLELRGGLKSFTTECDALRNLRHRNLVRVITSCSTVNRFRNEFRALVFEYMPNGNLENWLHPKSTSETLTLAQRICIASDVASALEYLHDGCGNSIVHCDVKPSNILLDHTMTAHVTDLGISEFLVCATEKSKNSSSLSGLRGSIGYIAPEYGLGGRASTAGDVYSFGVLLLEMLTGKRPTDEIFKEGLSLPSFVNEAFPERIMEIVDSAILGQESEVESELSDHKNIRCVIQLIKVALLCTVELSKHRIKMRQVAAEIAYIWQVFSN</sequence>
<evidence type="ECO:0000256" key="4">
    <source>
        <dbReference type="ARBA" id="ARBA00008684"/>
    </source>
</evidence>
<organism evidence="30 31">
    <name type="scientific">Rhynchospora breviuscula</name>
    <dbReference type="NCBI Taxonomy" id="2022672"/>
    <lineage>
        <taxon>Eukaryota</taxon>
        <taxon>Viridiplantae</taxon>
        <taxon>Streptophyta</taxon>
        <taxon>Embryophyta</taxon>
        <taxon>Tracheophyta</taxon>
        <taxon>Spermatophyta</taxon>
        <taxon>Magnoliopsida</taxon>
        <taxon>Liliopsida</taxon>
        <taxon>Poales</taxon>
        <taxon>Cyperaceae</taxon>
        <taxon>Cyperoideae</taxon>
        <taxon>Rhynchosporeae</taxon>
        <taxon>Rhynchospora</taxon>
    </lineage>
</organism>
<dbReference type="OrthoDB" id="10027416at2759"/>
<dbReference type="InterPro" id="IPR000719">
    <property type="entry name" value="Prot_kinase_dom"/>
</dbReference>
<dbReference type="InterPro" id="IPR011009">
    <property type="entry name" value="Kinase-like_dom_sf"/>
</dbReference>
<keyword evidence="9" id="KW-0433">Leucine-rich repeat</keyword>
<evidence type="ECO:0000256" key="10">
    <source>
        <dbReference type="ARBA" id="ARBA00022679"/>
    </source>
</evidence>
<keyword evidence="12 28" id="KW-0732">Signal</keyword>
<dbReference type="InterPro" id="IPR050647">
    <property type="entry name" value="Plant_LRR-RLKs"/>
</dbReference>
<comment type="catalytic activity">
    <reaction evidence="22">
        <text>L-seryl-[protein] + ATP = O-phospho-L-seryl-[protein] + ADP + H(+)</text>
        <dbReference type="Rhea" id="RHEA:17989"/>
        <dbReference type="Rhea" id="RHEA-COMP:9863"/>
        <dbReference type="Rhea" id="RHEA-COMP:11604"/>
        <dbReference type="ChEBI" id="CHEBI:15378"/>
        <dbReference type="ChEBI" id="CHEBI:29999"/>
        <dbReference type="ChEBI" id="CHEBI:30616"/>
        <dbReference type="ChEBI" id="CHEBI:83421"/>
        <dbReference type="ChEBI" id="CHEBI:456216"/>
        <dbReference type="EC" id="2.7.11.1"/>
    </reaction>
</comment>
<dbReference type="FunFam" id="1.10.510.10:FF:000358">
    <property type="entry name" value="Putative leucine-rich repeat receptor-like serine/threonine-protein kinase"/>
    <property type="match status" value="1"/>
</dbReference>
<evidence type="ECO:0000256" key="7">
    <source>
        <dbReference type="ARBA" id="ARBA00022527"/>
    </source>
</evidence>
<reference evidence="30" key="1">
    <citation type="journal article" date="2022" name="Cell">
        <title>Repeat-based holocentromeres influence genome architecture and karyotype evolution.</title>
        <authorList>
            <person name="Hofstatter P.G."/>
            <person name="Thangavel G."/>
            <person name="Lux T."/>
            <person name="Neumann P."/>
            <person name="Vondrak T."/>
            <person name="Novak P."/>
            <person name="Zhang M."/>
            <person name="Costa L."/>
            <person name="Castellani M."/>
            <person name="Scott A."/>
            <person name="Toegelov H."/>
            <person name="Fuchs J."/>
            <person name="Mata-Sucre Y."/>
            <person name="Dias Y."/>
            <person name="Vanzela A.L.L."/>
            <person name="Huettel B."/>
            <person name="Almeida C.C.S."/>
            <person name="Simkova H."/>
            <person name="Souza G."/>
            <person name="Pedrosa-Harand A."/>
            <person name="Macas J."/>
            <person name="Mayer K.F.X."/>
            <person name="Houben A."/>
            <person name="Marques A."/>
        </authorList>
    </citation>
    <scope>NUCLEOTIDE SEQUENCE</scope>
    <source>
        <strain evidence="30">RhyBre1mFocal</strain>
    </source>
</reference>
<dbReference type="PANTHER" id="PTHR48056">
    <property type="entry name" value="LRR RECEPTOR-LIKE SERINE/THREONINE-PROTEIN KINASE-RELATED"/>
    <property type="match status" value="1"/>
</dbReference>
<evidence type="ECO:0000256" key="5">
    <source>
        <dbReference type="ARBA" id="ARBA00012513"/>
    </source>
</evidence>
<proteinExistence type="inferred from homology"/>
<keyword evidence="19" id="KW-0675">Receptor</keyword>
<dbReference type="InterPro" id="IPR032675">
    <property type="entry name" value="LRR_dom_sf"/>
</dbReference>
<dbReference type="FunFam" id="3.80.10.10:FF:000095">
    <property type="entry name" value="LRR receptor-like serine/threonine-protein kinase GSO1"/>
    <property type="match status" value="1"/>
</dbReference>
<name>A0A9Q0CCH3_9POAL</name>
<dbReference type="GO" id="GO:0033612">
    <property type="term" value="F:receptor serine/threonine kinase binding"/>
    <property type="evidence" value="ECO:0007669"/>
    <property type="project" value="TreeGrafter"/>
</dbReference>
<evidence type="ECO:0000256" key="6">
    <source>
        <dbReference type="ARBA" id="ARBA00022475"/>
    </source>
</evidence>
<dbReference type="Pfam" id="PF08263">
    <property type="entry name" value="LRRNT_2"/>
    <property type="match status" value="1"/>
</dbReference>
<feature type="binding site" evidence="26">
    <location>
        <position position="854"/>
    </location>
    <ligand>
        <name>ATP</name>
        <dbReference type="ChEBI" id="CHEBI:30616"/>
    </ligand>
</feature>
<evidence type="ECO:0000256" key="9">
    <source>
        <dbReference type="ARBA" id="ARBA00022614"/>
    </source>
</evidence>
<keyword evidence="8" id="KW-0597">Phosphoprotein</keyword>
<keyword evidence="31" id="KW-1185">Reference proteome</keyword>
<dbReference type="InterPro" id="IPR001611">
    <property type="entry name" value="Leu-rich_rpt"/>
</dbReference>
<keyword evidence="20" id="KW-0325">Glycoprotein</keyword>
<evidence type="ECO:0000256" key="2">
    <source>
        <dbReference type="ARBA" id="ARBA00004389"/>
    </source>
</evidence>
<accession>A0A9Q0CCH3</accession>
<keyword evidence="15" id="KW-0418">Kinase</keyword>
<evidence type="ECO:0000256" key="28">
    <source>
        <dbReference type="SAM" id="SignalP"/>
    </source>
</evidence>
<comment type="function">
    <text evidence="24">The processed protein kinase Xa21 chain released by protein cleavage after X.oryzae pv. oryzae protein Ax21 detection translocates into the nucleus where it can bind and regulate WRKY62, a transcription factor. Confers resistance to the bacterial pathogen X.oryzae pv. oryzae (Xoo).</text>
</comment>
<keyword evidence="16 26" id="KW-0067">ATP-binding</keyword>
<keyword evidence="14 26" id="KW-0547">Nucleotide-binding</keyword>
<dbReference type="PANTHER" id="PTHR48056:SF83">
    <property type="entry name" value="LRR RECEPTOR-LIKE SERINE_THREONINE-PROTEIN KINASE FLS2"/>
    <property type="match status" value="1"/>
</dbReference>
<dbReference type="SMART" id="SM00220">
    <property type="entry name" value="S_TKc"/>
    <property type="match status" value="1"/>
</dbReference>
<dbReference type="PROSITE" id="PS50011">
    <property type="entry name" value="PROTEIN_KINASE_DOM"/>
    <property type="match status" value="1"/>
</dbReference>
<dbReference type="Gene3D" id="3.80.10.10">
    <property type="entry name" value="Ribonuclease Inhibitor"/>
    <property type="match status" value="6"/>
</dbReference>
<keyword evidence="10" id="KW-0808">Transferase</keyword>
<dbReference type="InterPro" id="IPR003591">
    <property type="entry name" value="Leu-rich_rpt_typical-subtyp"/>
</dbReference>
<dbReference type="GO" id="GO:0005886">
    <property type="term" value="C:plasma membrane"/>
    <property type="evidence" value="ECO:0007669"/>
    <property type="project" value="UniProtKB-SubCell"/>
</dbReference>
<feature type="transmembrane region" description="Helical" evidence="27">
    <location>
        <begin position="771"/>
        <end position="793"/>
    </location>
</feature>
<keyword evidence="17 27" id="KW-1133">Transmembrane helix</keyword>
<feature type="signal peptide" evidence="28">
    <location>
        <begin position="1"/>
        <end position="27"/>
    </location>
</feature>
<dbReference type="SMART" id="SM00369">
    <property type="entry name" value="LRR_TYP"/>
    <property type="match status" value="9"/>
</dbReference>
<keyword evidence="18 27" id="KW-0472">Membrane</keyword>
<evidence type="ECO:0000313" key="30">
    <source>
        <dbReference type="EMBL" id="KAJ1691039.1"/>
    </source>
</evidence>
<evidence type="ECO:0000256" key="1">
    <source>
        <dbReference type="ARBA" id="ARBA00004162"/>
    </source>
</evidence>
<comment type="catalytic activity">
    <reaction evidence="21">
        <text>L-threonyl-[protein] + ATP = O-phospho-L-threonyl-[protein] + ADP + H(+)</text>
        <dbReference type="Rhea" id="RHEA:46608"/>
        <dbReference type="Rhea" id="RHEA-COMP:11060"/>
        <dbReference type="Rhea" id="RHEA-COMP:11605"/>
        <dbReference type="ChEBI" id="CHEBI:15378"/>
        <dbReference type="ChEBI" id="CHEBI:30013"/>
        <dbReference type="ChEBI" id="CHEBI:30616"/>
        <dbReference type="ChEBI" id="CHEBI:61977"/>
        <dbReference type="ChEBI" id="CHEBI:456216"/>
        <dbReference type="EC" id="2.7.11.1"/>
    </reaction>
</comment>
<evidence type="ECO:0000256" key="8">
    <source>
        <dbReference type="ARBA" id="ARBA00022553"/>
    </source>
</evidence>
<dbReference type="GO" id="GO:0004674">
    <property type="term" value="F:protein serine/threonine kinase activity"/>
    <property type="evidence" value="ECO:0007669"/>
    <property type="project" value="UniProtKB-KW"/>
</dbReference>
<dbReference type="Gene3D" id="1.10.510.10">
    <property type="entry name" value="Transferase(Phosphotransferase) domain 1"/>
    <property type="match status" value="1"/>
</dbReference>
<evidence type="ECO:0000256" key="17">
    <source>
        <dbReference type="ARBA" id="ARBA00022989"/>
    </source>
</evidence>
<dbReference type="GO" id="GO:0005789">
    <property type="term" value="C:endoplasmic reticulum membrane"/>
    <property type="evidence" value="ECO:0007669"/>
    <property type="project" value="UniProtKB-SubCell"/>
</dbReference>